<name>C3MM87_SACI2</name>
<dbReference type="EMBL" id="CP001399">
    <property type="protein sequence ID" value="ACP34710.1"/>
    <property type="molecule type" value="Genomic_DNA"/>
</dbReference>
<proteinExistence type="predicted"/>
<protein>
    <recommendedName>
        <fullName evidence="3">Glycosyl transferase family 2</fullName>
    </recommendedName>
</protein>
<accession>C3MM87</accession>
<gene>
    <name evidence="1" type="ordered locus">LS215_0623</name>
</gene>
<dbReference type="AlphaFoldDB" id="C3MM87"/>
<reference evidence="1 2" key="1">
    <citation type="journal article" date="2009" name="Proc. Natl. Acad. Sci. U.S.A.">
        <title>Biogeography of the Sulfolobus islandicus pan-genome.</title>
        <authorList>
            <person name="Reno M.L."/>
            <person name="Held N.L."/>
            <person name="Fields C.J."/>
            <person name="Burke P.V."/>
            <person name="Whitaker R.J."/>
        </authorList>
    </citation>
    <scope>NUCLEOTIDE SEQUENCE [LARGE SCALE GENOMIC DNA]</scope>
    <source>
        <strain evidence="2">L.S.2.15 / Lassen #1</strain>
    </source>
</reference>
<evidence type="ECO:0008006" key="3">
    <source>
        <dbReference type="Google" id="ProtNLM"/>
    </source>
</evidence>
<organism evidence="1 2">
    <name type="scientific">Saccharolobus islandicus (strain L.S.2.15 / Lassen #1)</name>
    <name type="common">Sulfolobus islandicus</name>
    <dbReference type="NCBI Taxonomy" id="429572"/>
    <lineage>
        <taxon>Archaea</taxon>
        <taxon>Thermoproteota</taxon>
        <taxon>Thermoprotei</taxon>
        <taxon>Sulfolobales</taxon>
        <taxon>Sulfolobaceae</taxon>
        <taxon>Saccharolobus</taxon>
    </lineage>
</organism>
<dbReference type="KEGG" id="sis:LS215_0623"/>
<dbReference type="InterPro" id="IPR029044">
    <property type="entry name" value="Nucleotide-diphossugar_trans"/>
</dbReference>
<sequence length="244" mass="29223">MPNKLSKVLSVFENDRKLGFYRHKMMIINEEGKPSKFGINNLNKIYLDKEKVKLSQAYLIMFRNREGYAAVSSMIMRKNILLHRIEYLNKIRIATDSFYIISSLLSKYNIYLDNEILGKYRFQKVSASSRLTNFNEFVNYYTEKYKYQCLDMLAIYNLTKGTDLERFLYYDYIFLKVLHKLFSSNNECNLSIRDVFRLLYNPYGEKSLMNFVLGVASFLPLSVKRIIQRRIFNDRMLLYKKLFE</sequence>
<dbReference type="SUPFAM" id="SSF53448">
    <property type="entry name" value="Nucleotide-diphospho-sugar transferases"/>
    <property type="match status" value="1"/>
</dbReference>
<evidence type="ECO:0000313" key="1">
    <source>
        <dbReference type="EMBL" id="ACP34710.1"/>
    </source>
</evidence>
<dbReference type="HOGENOM" id="CLU_055387_1_0_2"/>
<evidence type="ECO:0000313" key="2">
    <source>
        <dbReference type="Proteomes" id="UP000001747"/>
    </source>
</evidence>
<dbReference type="Proteomes" id="UP000001747">
    <property type="component" value="Chromosome"/>
</dbReference>